<dbReference type="PANTHER" id="PTHR31545:SF5">
    <property type="entry name" value="SPEEDY PROTEIN A"/>
    <property type="match status" value="1"/>
</dbReference>
<evidence type="ECO:0000313" key="5">
    <source>
        <dbReference type="Proteomes" id="UP000055048"/>
    </source>
</evidence>
<dbReference type="EMBL" id="JYDJ01000169">
    <property type="protein sequence ID" value="KRX41486.1"/>
    <property type="molecule type" value="Genomic_DNA"/>
</dbReference>
<comment type="caution">
    <text evidence="4">The sequence shown here is derived from an EMBL/GenBank/DDBJ whole genome shotgun (WGS) entry which is preliminary data.</text>
</comment>
<evidence type="ECO:0000256" key="1">
    <source>
        <dbReference type="ARBA" id="ARBA00010932"/>
    </source>
</evidence>
<dbReference type="PANTHER" id="PTHR31545">
    <property type="entry name" value="SEEDY PROTEIN A/C FAMILY MEMBER"/>
    <property type="match status" value="1"/>
</dbReference>
<dbReference type="Pfam" id="PF11357">
    <property type="entry name" value="Spy1"/>
    <property type="match status" value="1"/>
</dbReference>
<dbReference type="AlphaFoldDB" id="A0A0V0TRH4"/>
<keyword evidence="3" id="KW-1133">Transmembrane helix</keyword>
<keyword evidence="5" id="KW-1185">Reference proteome</keyword>
<dbReference type="STRING" id="144512.A0A0V0TRH4"/>
<feature type="transmembrane region" description="Helical" evidence="3">
    <location>
        <begin position="302"/>
        <end position="330"/>
    </location>
</feature>
<dbReference type="GO" id="GO:0019901">
    <property type="term" value="F:protein kinase binding"/>
    <property type="evidence" value="ECO:0007669"/>
    <property type="project" value="InterPro"/>
</dbReference>
<gene>
    <name evidence="4" type="primary">spdya-a</name>
    <name evidence="4" type="ORF">T05_393</name>
</gene>
<dbReference type="InterPro" id="IPR020984">
    <property type="entry name" value="Speedy"/>
</dbReference>
<dbReference type="Proteomes" id="UP000055048">
    <property type="component" value="Unassembled WGS sequence"/>
</dbReference>
<evidence type="ECO:0000313" key="4">
    <source>
        <dbReference type="EMBL" id="KRX41486.1"/>
    </source>
</evidence>
<protein>
    <submittedName>
        <fullName evidence="4">Speedy protein 1-A</fullName>
    </submittedName>
</protein>
<dbReference type="InterPro" id="IPR052316">
    <property type="entry name" value="Speedy-Ringo_regulator"/>
</dbReference>
<reference evidence="4 5" key="1">
    <citation type="submission" date="2015-01" db="EMBL/GenBank/DDBJ databases">
        <title>Evolution of Trichinella species and genotypes.</title>
        <authorList>
            <person name="Korhonen P.K."/>
            <person name="Edoardo P."/>
            <person name="Giuseppe L.R."/>
            <person name="Gasser R.B."/>
        </authorList>
    </citation>
    <scope>NUCLEOTIDE SEQUENCE [LARGE SCALE GENOMIC DNA]</scope>
    <source>
        <strain evidence="4">ISS417</strain>
    </source>
</reference>
<accession>A0A0V0TRH4</accession>
<keyword evidence="2" id="KW-0131">Cell cycle</keyword>
<comment type="similarity">
    <text evidence="1">Belongs to the Speedy/Ringo family.</text>
</comment>
<keyword evidence="3" id="KW-0812">Transmembrane</keyword>
<organism evidence="4 5">
    <name type="scientific">Trichinella murrelli</name>
    <dbReference type="NCBI Taxonomy" id="144512"/>
    <lineage>
        <taxon>Eukaryota</taxon>
        <taxon>Metazoa</taxon>
        <taxon>Ecdysozoa</taxon>
        <taxon>Nematoda</taxon>
        <taxon>Enoplea</taxon>
        <taxon>Dorylaimia</taxon>
        <taxon>Trichinellida</taxon>
        <taxon>Trichinellidae</taxon>
        <taxon>Trichinella</taxon>
    </lineage>
</organism>
<dbReference type="OrthoDB" id="9442170at2759"/>
<evidence type="ECO:0000256" key="3">
    <source>
        <dbReference type="SAM" id="Phobius"/>
    </source>
</evidence>
<sequence length="336" mass="39914">MKSQKLWMDRFCIAGKENCNRVKHRDFLGKRKLFDFTEDEVRSFGKNLKNIWENSQIKHNKCSLQFSKENIDDRIGYPRGKLCFRESVTPEHCKASILKPICVRESSKQLCFTSEQVLSYLKFLENDPSVSAFLKFDYCHRYTDRFLLAVVFVYFRRLEVYHYTKDLFYKLLFLAYEIFEDADEMKFEILAWDVGMHWLQCCKQFYKQKENLLFRLKCKVMVDYSLIKAIIDTCSDQAIWQRHRLLQHSGAMRSLAYKLTLFDLIPKGMNRTPPICHHCIARINPAEIPSTIRKKILQGYSIIQYFFQITAFFMTLQLEAFLLLCVALVFSTLLTD</sequence>
<evidence type="ECO:0000256" key="2">
    <source>
        <dbReference type="ARBA" id="ARBA00023306"/>
    </source>
</evidence>
<keyword evidence="3" id="KW-0472">Membrane</keyword>
<proteinExistence type="inferred from homology"/>
<name>A0A0V0TRH4_9BILA</name>
<feature type="non-terminal residue" evidence="4">
    <location>
        <position position="336"/>
    </location>
</feature>